<comment type="caution">
    <text evidence="2">The sequence shown here is derived from an EMBL/GenBank/DDBJ whole genome shotgun (WGS) entry which is preliminary data.</text>
</comment>
<feature type="compositionally biased region" description="Basic and acidic residues" evidence="1">
    <location>
        <begin position="37"/>
        <end position="58"/>
    </location>
</feature>
<proteinExistence type="predicted"/>
<feature type="region of interest" description="Disordered" evidence="1">
    <location>
        <begin position="1"/>
        <end position="94"/>
    </location>
</feature>
<evidence type="ECO:0000256" key="1">
    <source>
        <dbReference type="SAM" id="MobiDB-lite"/>
    </source>
</evidence>
<gene>
    <name evidence="2" type="ORF">RclHR1_16000003</name>
</gene>
<reference evidence="2 3" key="1">
    <citation type="submission" date="2017-11" db="EMBL/GenBank/DDBJ databases">
        <title>The genome of Rhizophagus clarus HR1 reveals common genetic basis of auxotrophy among arbuscular mycorrhizal fungi.</title>
        <authorList>
            <person name="Kobayashi Y."/>
        </authorList>
    </citation>
    <scope>NUCLEOTIDE SEQUENCE [LARGE SCALE GENOMIC DNA]</scope>
    <source>
        <strain evidence="2 3">HR1</strain>
    </source>
</reference>
<name>A0A2Z6QXE7_9GLOM</name>
<dbReference type="AlphaFoldDB" id="A0A2Z6QXE7"/>
<feature type="compositionally biased region" description="Acidic residues" evidence="1">
    <location>
        <begin position="64"/>
        <end position="94"/>
    </location>
</feature>
<dbReference type="EMBL" id="BEXD01000670">
    <property type="protein sequence ID" value="GBB89361.1"/>
    <property type="molecule type" value="Genomic_DNA"/>
</dbReference>
<evidence type="ECO:0000313" key="3">
    <source>
        <dbReference type="Proteomes" id="UP000247702"/>
    </source>
</evidence>
<feature type="compositionally biased region" description="Basic and acidic residues" evidence="1">
    <location>
        <begin position="20"/>
        <end position="30"/>
    </location>
</feature>
<accession>A0A2Z6QXE7</accession>
<protein>
    <submittedName>
        <fullName evidence="2">Uncharacterized protein</fullName>
    </submittedName>
</protein>
<dbReference type="InterPro" id="IPR041078">
    <property type="entry name" value="Plavaka"/>
</dbReference>
<evidence type="ECO:0000313" key="2">
    <source>
        <dbReference type="EMBL" id="GBB89361.1"/>
    </source>
</evidence>
<keyword evidence="3" id="KW-1185">Reference proteome</keyword>
<sequence>MTQSNMPHEEPDLWDDDDKEVSKVPYHEESGLWDDDLSMKDDESESKITLEQPVESHENLQISEESDEESGEFDDNDESDEESGEFDDDDNEDNEVDLTYSLSIDAEDFCGTTLDDAIRDKTHPPNTEWPNDIYREFMEIVMEYQLSNSCGDRIIKLINKSRQEAEKNPLPINTKEGRRFLDVNEFPYMKFKKVLITKFQDKDYSFYYQPIIHGIKVLLLQSEMNEEFVFKYKNHNTLIKTYGEQFESNWWYITENKIPVDNKLLSIIIYADSTTCDHLGKTSEHPIYISLGNIPNWQRNKPNAKVLVGYLPKLKAKDNTTRNSESFRRLQRLVFQRCLRILLSPIMNQNDMYLVVQNKIHPFTPKLSVILADMAEAGAFTATYLPSTSKRPCYYCLINNKDLNNMALSHIDLRTPEKMKLAISENQASEFSIHKEFNYFWDFDDFNIYEATAPDRMHLLDLGVTKYLIEFTRELLHRKVSNRAVKDMDHRLCAIPRYPGLIILKNGLENISKFTANDYRNIMKVIIFVIDNLYDDYKEGGIPCKRLCNIFHKYLVMYMKLRQESFTDTELTELETLITEFCQEFVTIFAEYSPSRCKIPKLHVLRYHVILSIRLYGSMNGMSTETYETLHKKSVKTPYRMTNKRNYVPQMCRRQYLALKQKKPTIRRSSGFQNLLWEFKFTEIETTVSKIKQDTDIHHLYKEGFDNLHAGFEEFLTENELEYDYESGHFKIYSSVAVESTDIISNSRNLLW</sequence>
<dbReference type="Proteomes" id="UP000247702">
    <property type="component" value="Unassembled WGS sequence"/>
</dbReference>
<dbReference type="Pfam" id="PF18759">
    <property type="entry name" value="Plavaka"/>
    <property type="match status" value="1"/>
</dbReference>
<organism evidence="2 3">
    <name type="scientific">Rhizophagus clarus</name>
    <dbReference type="NCBI Taxonomy" id="94130"/>
    <lineage>
        <taxon>Eukaryota</taxon>
        <taxon>Fungi</taxon>
        <taxon>Fungi incertae sedis</taxon>
        <taxon>Mucoromycota</taxon>
        <taxon>Glomeromycotina</taxon>
        <taxon>Glomeromycetes</taxon>
        <taxon>Glomerales</taxon>
        <taxon>Glomeraceae</taxon>
        <taxon>Rhizophagus</taxon>
    </lineage>
</organism>